<gene>
    <name evidence="10" type="primary">LOC106056033</name>
</gene>
<feature type="region of interest" description="Disordered" evidence="5">
    <location>
        <begin position="570"/>
        <end position="617"/>
    </location>
</feature>
<keyword evidence="1" id="KW-0245">EGF-like domain</keyword>
<dbReference type="OMA" id="CANICHQ"/>
<dbReference type="RefSeq" id="XP_055884514.1">
    <property type="nucleotide sequence ID" value="XM_056028539.1"/>
</dbReference>
<dbReference type="InterPro" id="IPR006585">
    <property type="entry name" value="FTP1"/>
</dbReference>
<evidence type="ECO:0000256" key="7">
    <source>
        <dbReference type="SAM" id="SignalP"/>
    </source>
</evidence>
<evidence type="ECO:0000256" key="5">
    <source>
        <dbReference type="SAM" id="MobiDB-lite"/>
    </source>
</evidence>
<keyword evidence="3" id="KW-0106">Calcium</keyword>
<dbReference type="Gene3D" id="2.170.300.10">
    <property type="entry name" value="Tie2 ligand-binding domain superfamily"/>
    <property type="match status" value="1"/>
</dbReference>
<evidence type="ECO:0000256" key="2">
    <source>
        <dbReference type="ARBA" id="ARBA00022723"/>
    </source>
</evidence>
<feature type="compositionally biased region" description="Polar residues" evidence="5">
    <location>
        <begin position="570"/>
        <end position="585"/>
    </location>
</feature>
<evidence type="ECO:0000256" key="1">
    <source>
        <dbReference type="ARBA" id="ARBA00022536"/>
    </source>
</evidence>
<name>A0A9W3ABF0_BIOGL</name>
<evidence type="ECO:0000313" key="10">
    <source>
        <dbReference type="RefSeq" id="XP_055884514.1"/>
    </source>
</evidence>
<keyword evidence="7" id="KW-0732">Signal</keyword>
<dbReference type="SUPFAM" id="SSF49785">
    <property type="entry name" value="Galactose-binding domain-like"/>
    <property type="match status" value="1"/>
</dbReference>
<dbReference type="AlphaFoldDB" id="A0A9W3ABF0"/>
<dbReference type="PANTHER" id="PTHR24043">
    <property type="entry name" value="SCAVENGER RECEPTOR CLASS F"/>
    <property type="match status" value="1"/>
</dbReference>
<dbReference type="SMART" id="SM00607">
    <property type="entry name" value="FTP"/>
    <property type="match status" value="1"/>
</dbReference>
<dbReference type="GO" id="GO:0005044">
    <property type="term" value="F:scavenger receptor activity"/>
    <property type="evidence" value="ECO:0007669"/>
    <property type="project" value="InterPro"/>
</dbReference>
<dbReference type="Proteomes" id="UP001165740">
    <property type="component" value="Chromosome 5"/>
</dbReference>
<sequence>MDVLRNTPAFLVCLLCFEAAIAQDGWFGPNKEFRCHCESSCSSDGTCLGNGKCARGWFGLKCQHQDLTVLENTILSPNNNVLTDRDDSTCLSQPVTVTFNRTYVLTWLRLVVKDLALLPGFTIQFSKTTTATLKLECLNQKYFLVDYDTFDIQCDLPEAIQTVIITGIGQTSLCSLYINGGRSIALKQKTAQSSTYSDSHGTFDASKAVDGITNSDFFVGSCTHTAIGDIKPMWTVTFPLFEISRYVLYNRNEIMARLAGFVLVGENSGSQKFNYIDPSIPTTGLPVYIVVDPARNSLTQVKISTNEYLTLCETEIYGECPAGTYTSPDLQCTNCPVKCANICHQDSGLCYDCSGYSDPPNCNIVCAKDKWGPDCQINCTNKCFNLSCDRETGKCDNGCDGFMDPPDCTVECQSGQWGHNCSNECDSRCKDKSCDRVTGLCVYVCDSHTNLSCPADCPSGYHGSNCTLKCSSTCKNQLCNGLGYCITCLPGHTGLYCENGLNSETGSSGLTFSSGVGIGVAVGAIVIILVGVVVVIVCRTRITTFRNRSNKDSQTAPQQRTYDSLKQMNEYSHSYETSKSTSEVQVKSDTKNKKREEDDNRTIQYENASNTVYETVG</sequence>
<keyword evidence="9" id="KW-1185">Reference proteome</keyword>
<dbReference type="Gene3D" id="2.60.120.260">
    <property type="entry name" value="Galactose-binding domain-like"/>
    <property type="match status" value="1"/>
</dbReference>
<keyword evidence="2" id="KW-0479">Metal-binding</keyword>
<keyword evidence="6" id="KW-1133">Transmembrane helix</keyword>
<reference evidence="10" key="1">
    <citation type="submission" date="2025-08" db="UniProtKB">
        <authorList>
            <consortium name="RefSeq"/>
        </authorList>
    </citation>
    <scope>IDENTIFICATION</scope>
</reference>
<feature type="signal peptide" evidence="7">
    <location>
        <begin position="1"/>
        <end position="22"/>
    </location>
</feature>
<accession>A0A9W3ABF0</accession>
<evidence type="ECO:0000256" key="6">
    <source>
        <dbReference type="SAM" id="Phobius"/>
    </source>
</evidence>
<evidence type="ECO:0000256" key="3">
    <source>
        <dbReference type="ARBA" id="ARBA00022837"/>
    </source>
</evidence>
<dbReference type="OrthoDB" id="10252017at2759"/>
<feature type="compositionally biased region" description="Polar residues" evidence="5">
    <location>
        <begin position="602"/>
        <end position="617"/>
    </location>
</feature>
<feature type="compositionally biased region" description="Basic and acidic residues" evidence="5">
    <location>
        <begin position="586"/>
        <end position="601"/>
    </location>
</feature>
<protein>
    <submittedName>
        <fullName evidence="10">Uncharacterized protein LOC106056033</fullName>
    </submittedName>
</protein>
<proteinExistence type="predicted"/>
<dbReference type="GeneID" id="106056033"/>
<dbReference type="InterPro" id="IPR042635">
    <property type="entry name" value="MEGF10/SREC1/2-like"/>
</dbReference>
<evidence type="ECO:0000313" key="9">
    <source>
        <dbReference type="Proteomes" id="UP001165740"/>
    </source>
</evidence>
<evidence type="ECO:0000259" key="8">
    <source>
        <dbReference type="SMART" id="SM00607"/>
    </source>
</evidence>
<keyword evidence="4" id="KW-1015">Disulfide bond</keyword>
<keyword evidence="6" id="KW-0472">Membrane</keyword>
<keyword evidence="6" id="KW-0812">Transmembrane</keyword>
<dbReference type="GO" id="GO:0046872">
    <property type="term" value="F:metal ion binding"/>
    <property type="evidence" value="ECO:0007669"/>
    <property type="project" value="UniProtKB-KW"/>
</dbReference>
<feature type="domain" description="Fucolectin tachylectin-4 pentraxin-1" evidence="8">
    <location>
        <begin position="181"/>
        <end position="323"/>
    </location>
</feature>
<feature type="transmembrane region" description="Helical" evidence="6">
    <location>
        <begin position="516"/>
        <end position="538"/>
    </location>
</feature>
<evidence type="ECO:0000256" key="4">
    <source>
        <dbReference type="ARBA" id="ARBA00023157"/>
    </source>
</evidence>
<dbReference type="PANTHER" id="PTHR24043:SF8">
    <property type="entry name" value="EGF-LIKE DOMAIN-CONTAINING PROTEIN"/>
    <property type="match status" value="1"/>
</dbReference>
<feature type="chain" id="PRO_5040907967" evidence="7">
    <location>
        <begin position="23"/>
        <end position="617"/>
    </location>
</feature>
<organism evidence="9 10">
    <name type="scientific">Biomphalaria glabrata</name>
    <name type="common">Bloodfluke planorb</name>
    <name type="synonym">Freshwater snail</name>
    <dbReference type="NCBI Taxonomy" id="6526"/>
    <lineage>
        <taxon>Eukaryota</taxon>
        <taxon>Metazoa</taxon>
        <taxon>Spiralia</taxon>
        <taxon>Lophotrochozoa</taxon>
        <taxon>Mollusca</taxon>
        <taxon>Gastropoda</taxon>
        <taxon>Heterobranchia</taxon>
        <taxon>Euthyneura</taxon>
        <taxon>Panpulmonata</taxon>
        <taxon>Hygrophila</taxon>
        <taxon>Lymnaeoidea</taxon>
        <taxon>Planorbidae</taxon>
        <taxon>Biomphalaria</taxon>
    </lineage>
</organism>
<dbReference type="InterPro" id="IPR008979">
    <property type="entry name" value="Galactose-bd-like_sf"/>
</dbReference>